<sequence length="24" mass="2781">MNERISYPSIEPSWIPVAQEDGFD</sequence>
<reference evidence="1" key="1">
    <citation type="submission" date="2014-11" db="EMBL/GenBank/DDBJ databases">
        <authorList>
            <person name="Amaro Gonzalez C."/>
        </authorList>
    </citation>
    <scope>NUCLEOTIDE SEQUENCE</scope>
</reference>
<protein>
    <submittedName>
        <fullName evidence="1">Uncharacterized protein</fullName>
    </submittedName>
</protein>
<evidence type="ECO:0000313" key="1">
    <source>
        <dbReference type="EMBL" id="JAH80442.1"/>
    </source>
</evidence>
<accession>A0A0E9VR11</accession>
<reference evidence="1" key="2">
    <citation type="journal article" date="2015" name="Fish Shellfish Immunol.">
        <title>Early steps in the European eel (Anguilla anguilla)-Vibrio vulnificus interaction in the gills: Role of the RtxA13 toxin.</title>
        <authorList>
            <person name="Callol A."/>
            <person name="Pajuelo D."/>
            <person name="Ebbesson L."/>
            <person name="Teles M."/>
            <person name="MacKenzie S."/>
            <person name="Amaro C."/>
        </authorList>
    </citation>
    <scope>NUCLEOTIDE SEQUENCE</scope>
</reference>
<dbReference type="AlphaFoldDB" id="A0A0E9VR11"/>
<name>A0A0E9VR11_ANGAN</name>
<organism evidence="1">
    <name type="scientific">Anguilla anguilla</name>
    <name type="common">European freshwater eel</name>
    <name type="synonym">Muraena anguilla</name>
    <dbReference type="NCBI Taxonomy" id="7936"/>
    <lineage>
        <taxon>Eukaryota</taxon>
        <taxon>Metazoa</taxon>
        <taxon>Chordata</taxon>
        <taxon>Craniata</taxon>
        <taxon>Vertebrata</taxon>
        <taxon>Euteleostomi</taxon>
        <taxon>Actinopterygii</taxon>
        <taxon>Neopterygii</taxon>
        <taxon>Teleostei</taxon>
        <taxon>Anguilliformes</taxon>
        <taxon>Anguillidae</taxon>
        <taxon>Anguilla</taxon>
    </lineage>
</organism>
<proteinExistence type="predicted"/>
<dbReference type="EMBL" id="GBXM01028135">
    <property type="protein sequence ID" value="JAH80442.1"/>
    <property type="molecule type" value="Transcribed_RNA"/>
</dbReference>